<gene>
    <name evidence="6" type="ORF">ACFQZI_05540</name>
</gene>
<sequence length="160" mass="18087">MIDMEPITVIVETPKGSSHKYDYEPGLKCFKLKKILPAGLIFPFDFGYIPDTKGGDGDPLDVIVISEISTFPGCCMDCRVIGALKVLQTERDGSTMRNDRYLAVPIVSQLFSDVNTMLHLPEDIINQLENFFKNYNEQAGKKFEVLERVEAEEAYRMIKA</sequence>
<dbReference type="EMBL" id="JBHTIA010000003">
    <property type="protein sequence ID" value="MFD0764305.1"/>
    <property type="molecule type" value="Genomic_DNA"/>
</dbReference>
<accession>A0ABW2ZDN5</accession>
<evidence type="ECO:0000256" key="4">
    <source>
        <dbReference type="ARBA" id="ARBA00022801"/>
    </source>
</evidence>
<evidence type="ECO:0000256" key="1">
    <source>
        <dbReference type="ARBA" id="ARBA00001946"/>
    </source>
</evidence>
<keyword evidence="7" id="KW-1185">Reference proteome</keyword>
<proteinExistence type="predicted"/>
<keyword evidence="4" id="KW-0378">Hydrolase</keyword>
<dbReference type="InterPro" id="IPR036649">
    <property type="entry name" value="Pyrophosphatase_sf"/>
</dbReference>
<protein>
    <recommendedName>
        <fullName evidence="2">inorganic diphosphatase</fullName>
        <ecNumber evidence="2">3.6.1.1</ecNumber>
    </recommendedName>
</protein>
<dbReference type="Proteomes" id="UP001597073">
    <property type="component" value="Unassembled WGS sequence"/>
</dbReference>
<evidence type="ECO:0000256" key="3">
    <source>
        <dbReference type="ARBA" id="ARBA00022723"/>
    </source>
</evidence>
<evidence type="ECO:0000313" key="6">
    <source>
        <dbReference type="EMBL" id="MFD0764305.1"/>
    </source>
</evidence>
<evidence type="ECO:0000313" key="7">
    <source>
        <dbReference type="Proteomes" id="UP001597073"/>
    </source>
</evidence>
<dbReference type="Pfam" id="PF00719">
    <property type="entry name" value="Pyrophosphatase"/>
    <property type="match status" value="1"/>
</dbReference>
<evidence type="ECO:0000256" key="2">
    <source>
        <dbReference type="ARBA" id="ARBA00012146"/>
    </source>
</evidence>
<dbReference type="InterPro" id="IPR008162">
    <property type="entry name" value="Pyrophosphatase"/>
</dbReference>
<dbReference type="PANTHER" id="PTHR10286">
    <property type="entry name" value="INORGANIC PYROPHOSPHATASE"/>
    <property type="match status" value="1"/>
</dbReference>
<organism evidence="6 7">
    <name type="scientific">Mucilaginibacter lutimaris</name>
    <dbReference type="NCBI Taxonomy" id="931629"/>
    <lineage>
        <taxon>Bacteria</taxon>
        <taxon>Pseudomonadati</taxon>
        <taxon>Bacteroidota</taxon>
        <taxon>Sphingobacteriia</taxon>
        <taxon>Sphingobacteriales</taxon>
        <taxon>Sphingobacteriaceae</taxon>
        <taxon>Mucilaginibacter</taxon>
    </lineage>
</organism>
<dbReference type="PROSITE" id="PS00387">
    <property type="entry name" value="PPASE"/>
    <property type="match status" value="1"/>
</dbReference>
<dbReference type="Gene3D" id="3.90.80.10">
    <property type="entry name" value="Inorganic pyrophosphatase"/>
    <property type="match status" value="1"/>
</dbReference>
<keyword evidence="3" id="KW-0479">Metal-binding</keyword>
<dbReference type="EC" id="3.6.1.1" evidence="2"/>
<keyword evidence="5" id="KW-0460">Magnesium</keyword>
<comment type="caution">
    <text evidence="6">The sequence shown here is derived from an EMBL/GenBank/DDBJ whole genome shotgun (WGS) entry which is preliminary data.</text>
</comment>
<name>A0ABW2ZDN5_9SPHI</name>
<reference evidence="7" key="1">
    <citation type="journal article" date="2019" name="Int. J. Syst. Evol. Microbiol.">
        <title>The Global Catalogue of Microorganisms (GCM) 10K type strain sequencing project: providing services to taxonomists for standard genome sequencing and annotation.</title>
        <authorList>
            <consortium name="The Broad Institute Genomics Platform"/>
            <consortium name="The Broad Institute Genome Sequencing Center for Infectious Disease"/>
            <person name="Wu L."/>
            <person name="Ma J."/>
        </authorList>
    </citation>
    <scope>NUCLEOTIDE SEQUENCE [LARGE SCALE GENOMIC DNA]</scope>
    <source>
        <strain evidence="7">CCUG 60742</strain>
    </source>
</reference>
<comment type="cofactor">
    <cofactor evidence="1">
        <name>Mg(2+)</name>
        <dbReference type="ChEBI" id="CHEBI:18420"/>
    </cofactor>
</comment>
<dbReference type="SUPFAM" id="SSF50324">
    <property type="entry name" value="Inorganic pyrophosphatase"/>
    <property type="match status" value="1"/>
</dbReference>
<evidence type="ECO:0000256" key="5">
    <source>
        <dbReference type="ARBA" id="ARBA00022842"/>
    </source>
</evidence>